<dbReference type="Pfam" id="PF13430">
    <property type="entry name" value="DUF4112"/>
    <property type="match status" value="1"/>
</dbReference>
<keyword evidence="1" id="KW-0472">Membrane</keyword>
<gene>
    <name evidence="2" type="ORF">FPZ54_02180</name>
</gene>
<evidence type="ECO:0000256" key="1">
    <source>
        <dbReference type="SAM" id="Phobius"/>
    </source>
</evidence>
<keyword evidence="1" id="KW-0812">Transmembrane</keyword>
<dbReference type="KEGG" id="ssua:FPZ54_02180"/>
<dbReference type="PANTHER" id="PTHR35519:SF2">
    <property type="entry name" value="PH DOMAIN PROTEIN"/>
    <property type="match status" value="1"/>
</dbReference>
<sequence length="157" mass="17383">MRAHGIRSPICGTGNRRIALAKATRIQRTPRSFPVGRDPHSVRQRVTAMEKLLERSFTIPGTKQTVGLDALIGLIPVGGDVVAAIMGLYMLWEARNIGMSRSAMLRMAGNVGFDWLIGLIPGVGDVADFFYRSNSRNLRIIRRHLDRHHPATATIDN</sequence>
<reference evidence="2 3" key="1">
    <citation type="submission" date="2019-07" db="EMBL/GenBank/DDBJ databases">
        <title>Sphingomonas alkalisoli sp. nov., isolated from rhizosphere soil of Suaedae salsa.</title>
        <authorList>
            <person name="Zhang H."/>
            <person name="Xu L."/>
            <person name="Zhang J.-X."/>
            <person name="Sun J.-Q."/>
        </authorList>
    </citation>
    <scope>NUCLEOTIDE SEQUENCE [LARGE SCALE GENOMIC DNA]</scope>
    <source>
        <strain evidence="2 3">XS-10</strain>
    </source>
</reference>
<feature type="transmembrane region" description="Helical" evidence="1">
    <location>
        <begin position="112"/>
        <end position="131"/>
    </location>
</feature>
<dbReference type="PANTHER" id="PTHR35519">
    <property type="entry name" value="MEMBRANE PROTEINS"/>
    <property type="match status" value="1"/>
</dbReference>
<evidence type="ECO:0000313" key="3">
    <source>
        <dbReference type="Proteomes" id="UP000318055"/>
    </source>
</evidence>
<keyword evidence="1" id="KW-1133">Transmembrane helix</keyword>
<feature type="transmembrane region" description="Helical" evidence="1">
    <location>
        <begin position="70"/>
        <end position="92"/>
    </location>
</feature>
<dbReference type="AlphaFoldDB" id="A0A518RC01"/>
<accession>A0A518RC01</accession>
<name>A0A518RC01_9SPHN</name>
<dbReference type="EMBL" id="CP042239">
    <property type="protein sequence ID" value="QDX24954.1"/>
    <property type="molecule type" value="Genomic_DNA"/>
</dbReference>
<evidence type="ECO:0000313" key="2">
    <source>
        <dbReference type="EMBL" id="QDX24954.1"/>
    </source>
</evidence>
<proteinExistence type="predicted"/>
<dbReference type="InterPro" id="IPR025187">
    <property type="entry name" value="DUF4112"/>
</dbReference>
<dbReference type="OrthoDB" id="513552at2"/>
<protein>
    <submittedName>
        <fullName evidence="2">DUF4112 domain-containing protein</fullName>
    </submittedName>
</protein>
<dbReference type="Proteomes" id="UP000318055">
    <property type="component" value="Chromosome"/>
</dbReference>
<keyword evidence="3" id="KW-1185">Reference proteome</keyword>
<organism evidence="2 3">
    <name type="scientific">Sphingomonas suaedae</name>
    <dbReference type="NCBI Taxonomy" id="2599297"/>
    <lineage>
        <taxon>Bacteria</taxon>
        <taxon>Pseudomonadati</taxon>
        <taxon>Pseudomonadota</taxon>
        <taxon>Alphaproteobacteria</taxon>
        <taxon>Sphingomonadales</taxon>
        <taxon>Sphingomonadaceae</taxon>
        <taxon>Sphingomonas</taxon>
    </lineage>
</organism>